<evidence type="ECO:0000256" key="6">
    <source>
        <dbReference type="ARBA" id="ARBA00022989"/>
    </source>
</evidence>
<evidence type="ECO:0000256" key="10">
    <source>
        <dbReference type="SAM" id="Phobius"/>
    </source>
</evidence>
<dbReference type="GO" id="GO:0005886">
    <property type="term" value="C:plasma membrane"/>
    <property type="evidence" value="ECO:0007669"/>
    <property type="project" value="UniProtKB-SubCell"/>
</dbReference>
<dbReference type="KEGG" id="spoa:EQM13_18055"/>
<dbReference type="GO" id="GO:0015031">
    <property type="term" value="P:protein transport"/>
    <property type="evidence" value="ECO:0007669"/>
    <property type="project" value="UniProtKB-KW"/>
</dbReference>
<protein>
    <submittedName>
        <fullName evidence="12">YidC/Oxa1 family membrane protein insertase</fullName>
    </submittedName>
</protein>
<keyword evidence="2" id="KW-0813">Transport</keyword>
<dbReference type="OrthoDB" id="9780552at2"/>
<keyword evidence="3" id="KW-1003">Cell membrane</keyword>
<feature type="domain" description="Membrane insertase YidC/Oxa/ALB C-terminal" evidence="11">
    <location>
        <begin position="33"/>
        <end position="226"/>
    </location>
</feature>
<dbReference type="Proteomes" id="UP000287969">
    <property type="component" value="Chromosome"/>
</dbReference>
<feature type="transmembrane region" description="Helical" evidence="10">
    <location>
        <begin position="102"/>
        <end position="119"/>
    </location>
</feature>
<dbReference type="AlphaFoldDB" id="A0A410QHE4"/>
<evidence type="ECO:0000256" key="3">
    <source>
        <dbReference type="ARBA" id="ARBA00022475"/>
    </source>
</evidence>
<dbReference type="GO" id="GO:0051205">
    <property type="term" value="P:protein insertion into membrane"/>
    <property type="evidence" value="ECO:0007669"/>
    <property type="project" value="TreeGrafter"/>
</dbReference>
<evidence type="ECO:0000313" key="12">
    <source>
        <dbReference type="EMBL" id="QAT63328.1"/>
    </source>
</evidence>
<dbReference type="PANTHER" id="PTHR12428">
    <property type="entry name" value="OXA1"/>
    <property type="match status" value="1"/>
</dbReference>
<dbReference type="CDD" id="cd20070">
    <property type="entry name" value="5TM_YidC_Alb3"/>
    <property type="match status" value="1"/>
</dbReference>
<dbReference type="InterPro" id="IPR028055">
    <property type="entry name" value="YidC/Oxa/ALB_C"/>
</dbReference>
<evidence type="ECO:0000256" key="2">
    <source>
        <dbReference type="ARBA" id="ARBA00022448"/>
    </source>
</evidence>
<gene>
    <name evidence="12" type="ORF">EQM13_18055</name>
</gene>
<organism evidence="12 13">
    <name type="scientific">Acidilutibacter cellobiosedens</name>
    <dbReference type="NCBI Taxonomy" id="2507161"/>
    <lineage>
        <taxon>Bacteria</taxon>
        <taxon>Bacillati</taxon>
        <taxon>Bacillota</taxon>
        <taxon>Tissierellia</taxon>
        <taxon>Tissierellales</taxon>
        <taxon>Acidilutibacteraceae</taxon>
        <taxon>Acidilutibacter</taxon>
    </lineage>
</organism>
<keyword evidence="5" id="KW-0653">Protein transport</keyword>
<dbReference type="EMBL" id="CP035282">
    <property type="protein sequence ID" value="QAT63328.1"/>
    <property type="molecule type" value="Genomic_DNA"/>
</dbReference>
<keyword evidence="8" id="KW-0143">Chaperone</keyword>
<dbReference type="InterPro" id="IPR047196">
    <property type="entry name" value="YidC_ALB_C"/>
</dbReference>
<dbReference type="RefSeq" id="WP_071141307.1">
    <property type="nucleotide sequence ID" value="NZ_CP035282.1"/>
</dbReference>
<proteinExistence type="inferred from homology"/>
<comment type="subcellular location">
    <subcellularLocation>
        <location evidence="1">Cell membrane</location>
        <topology evidence="1">Multi-pass membrane protein</topology>
    </subcellularLocation>
    <subcellularLocation>
        <location evidence="9">Membrane</location>
        <topology evidence="9">Multi-pass membrane protein</topology>
    </subcellularLocation>
</comment>
<reference evidence="13" key="1">
    <citation type="submission" date="2019-01" db="EMBL/GenBank/DDBJ databases">
        <title>Draft genomes of a novel of Sporanaerobacter strains.</title>
        <authorList>
            <person name="Ma S."/>
        </authorList>
    </citation>
    <scope>NUCLEOTIDE SEQUENCE [LARGE SCALE GENOMIC DNA]</scope>
    <source>
        <strain evidence="13">NJN-17</strain>
    </source>
</reference>
<sequence>MSKIFAAPLGALMRFVFEMVEKIGNEPKSMSFYALTIIITTIIFKFLLLPIAISMNRSMKKMNDLNPKMKEIQNKYKNDPQTQSAKLAQLYKENKVNPASSCLPLIVQMVILFAFFAVMRDPVQYVFKDKAFYDALSKNFLWIKNLEQPDPFLWGTPLIVGLTTYFQSVTTPNQAAADPQTKSTQRTMNIFLPLMLFWFARSFSAGLGLYWVVSNIFQIIQQLISKRSLDKAKGELK</sequence>
<evidence type="ECO:0000256" key="4">
    <source>
        <dbReference type="ARBA" id="ARBA00022692"/>
    </source>
</evidence>
<name>A0A410QHE4_9FIRM</name>
<evidence type="ECO:0000259" key="11">
    <source>
        <dbReference type="Pfam" id="PF02096"/>
    </source>
</evidence>
<evidence type="ECO:0000256" key="1">
    <source>
        <dbReference type="ARBA" id="ARBA00004651"/>
    </source>
</evidence>
<dbReference type="Pfam" id="PF02096">
    <property type="entry name" value="60KD_IMP"/>
    <property type="match status" value="1"/>
</dbReference>
<feature type="transmembrane region" description="Helical" evidence="10">
    <location>
        <begin position="32"/>
        <end position="53"/>
    </location>
</feature>
<evidence type="ECO:0000256" key="9">
    <source>
        <dbReference type="RuleBase" id="RU003945"/>
    </source>
</evidence>
<dbReference type="InterPro" id="IPR001708">
    <property type="entry name" value="YidC/ALB3/OXA1/COX18"/>
</dbReference>
<evidence type="ECO:0000256" key="5">
    <source>
        <dbReference type="ARBA" id="ARBA00022927"/>
    </source>
</evidence>
<keyword evidence="13" id="KW-1185">Reference proteome</keyword>
<feature type="transmembrane region" description="Helical" evidence="10">
    <location>
        <begin position="152"/>
        <end position="169"/>
    </location>
</feature>
<comment type="similarity">
    <text evidence="9">Belongs to the OXA1/ALB3/YidC family.</text>
</comment>
<keyword evidence="4 9" id="KW-0812">Transmembrane</keyword>
<feature type="transmembrane region" description="Helical" evidence="10">
    <location>
        <begin position="190"/>
        <end position="213"/>
    </location>
</feature>
<evidence type="ECO:0000313" key="13">
    <source>
        <dbReference type="Proteomes" id="UP000287969"/>
    </source>
</evidence>
<dbReference type="GO" id="GO:0032977">
    <property type="term" value="F:membrane insertase activity"/>
    <property type="evidence" value="ECO:0007669"/>
    <property type="project" value="InterPro"/>
</dbReference>
<dbReference type="PANTHER" id="PTHR12428:SF65">
    <property type="entry name" value="CYTOCHROME C OXIDASE ASSEMBLY PROTEIN COX18, MITOCHONDRIAL"/>
    <property type="match status" value="1"/>
</dbReference>
<dbReference type="NCBIfam" id="TIGR03592">
    <property type="entry name" value="yidC_oxa1_cterm"/>
    <property type="match status" value="1"/>
</dbReference>
<evidence type="ECO:0000256" key="7">
    <source>
        <dbReference type="ARBA" id="ARBA00023136"/>
    </source>
</evidence>
<keyword evidence="6 10" id="KW-1133">Transmembrane helix</keyword>
<keyword evidence="7 10" id="KW-0472">Membrane</keyword>
<evidence type="ECO:0000256" key="8">
    <source>
        <dbReference type="ARBA" id="ARBA00023186"/>
    </source>
</evidence>
<accession>A0A410QHE4</accession>